<sequence>MYLELENETIPWKRKVRFAFPSSKGG</sequence>
<reference evidence="1 2" key="1">
    <citation type="submission" date="2021-06" db="EMBL/GenBank/DDBJ databases">
        <title>Caerostris extrusa draft genome.</title>
        <authorList>
            <person name="Kono N."/>
            <person name="Arakawa K."/>
        </authorList>
    </citation>
    <scope>NUCLEOTIDE SEQUENCE [LARGE SCALE GENOMIC DNA]</scope>
</reference>
<proteinExistence type="predicted"/>
<dbReference type="EMBL" id="BPLR01000562">
    <property type="protein sequence ID" value="GIY95681.1"/>
    <property type="molecule type" value="Genomic_DNA"/>
</dbReference>
<evidence type="ECO:0000313" key="2">
    <source>
        <dbReference type="Proteomes" id="UP001054945"/>
    </source>
</evidence>
<organism evidence="1 2">
    <name type="scientific">Caerostris extrusa</name>
    <name type="common">Bark spider</name>
    <name type="synonym">Caerostris bankana</name>
    <dbReference type="NCBI Taxonomy" id="172846"/>
    <lineage>
        <taxon>Eukaryota</taxon>
        <taxon>Metazoa</taxon>
        <taxon>Ecdysozoa</taxon>
        <taxon>Arthropoda</taxon>
        <taxon>Chelicerata</taxon>
        <taxon>Arachnida</taxon>
        <taxon>Araneae</taxon>
        <taxon>Araneomorphae</taxon>
        <taxon>Entelegynae</taxon>
        <taxon>Araneoidea</taxon>
        <taxon>Araneidae</taxon>
        <taxon>Caerostris</taxon>
    </lineage>
</organism>
<evidence type="ECO:0000313" key="1">
    <source>
        <dbReference type="EMBL" id="GIY95681.1"/>
    </source>
</evidence>
<name>A0AAV4XL18_CAEEX</name>
<protein>
    <submittedName>
        <fullName evidence="1">Uncharacterized protein</fullName>
    </submittedName>
</protein>
<gene>
    <name evidence="1" type="ORF">CEXT_729221</name>
</gene>
<accession>A0AAV4XL18</accession>
<feature type="non-terminal residue" evidence="1">
    <location>
        <position position="26"/>
    </location>
</feature>
<dbReference type="Proteomes" id="UP001054945">
    <property type="component" value="Unassembled WGS sequence"/>
</dbReference>
<comment type="caution">
    <text evidence="1">The sequence shown here is derived from an EMBL/GenBank/DDBJ whole genome shotgun (WGS) entry which is preliminary data.</text>
</comment>
<dbReference type="AlphaFoldDB" id="A0AAV4XL18"/>
<keyword evidence="2" id="KW-1185">Reference proteome</keyword>